<reference evidence="7 8" key="1">
    <citation type="submission" date="2018-09" db="EMBL/GenBank/DDBJ databases">
        <title>YIM 75000 draft genome.</title>
        <authorList>
            <person name="Tang S."/>
            <person name="Feng Y."/>
        </authorList>
    </citation>
    <scope>NUCLEOTIDE SEQUENCE [LARGE SCALE GENOMIC DNA]</scope>
    <source>
        <strain evidence="7 8">YIM 75000</strain>
    </source>
</reference>
<dbReference type="AlphaFoldDB" id="A0A3A3Z3R7"/>
<dbReference type="Gene3D" id="3.40.50.1980">
    <property type="entry name" value="Nitrogenase molybdenum iron protein domain"/>
    <property type="match status" value="2"/>
</dbReference>
<dbReference type="OrthoDB" id="9793175at2"/>
<sequence length="326" mass="33845">MPSSLPRRTVLAAGAALLVGACSQEQAGRRTTGGRAAGGAFPRTVEHERGATEVPAAPRRVVAVTDGAELASLLALGVRPVGFGQRTDPLQPWTQEGLGQVGGQVPTYDLSSGEVDLEQLAAWRPDLLLVQDGFDADGMFERLSALAPTVTTSFIDWRRSVRQVADAVGRPEDGGRLVSRTEAVARSARGRLSPYRGARLAMVVSFASGEDFLLNAASPVGKLAPALGLAPFPASRTPGEAVEQVSAELLGDALEGADLVAVLAFEDGDPALARVVERPELAGVPAVAAGRVAALSVEESNGAYFDSVLTVPRNVALLERLARLGA</sequence>
<feature type="region of interest" description="Disordered" evidence="5">
    <location>
        <begin position="27"/>
        <end position="53"/>
    </location>
</feature>
<dbReference type="PANTHER" id="PTHR30532">
    <property type="entry name" value="IRON III DICITRATE-BINDING PERIPLASMIC PROTEIN"/>
    <property type="match status" value="1"/>
</dbReference>
<accession>A0A3A3Z3R7</accession>
<dbReference type="PROSITE" id="PS50983">
    <property type="entry name" value="FE_B12_PBP"/>
    <property type="match status" value="1"/>
</dbReference>
<evidence type="ECO:0000259" key="6">
    <source>
        <dbReference type="PROSITE" id="PS50983"/>
    </source>
</evidence>
<protein>
    <recommendedName>
        <fullName evidence="6">Fe/B12 periplasmic-binding domain-containing protein</fullName>
    </recommendedName>
</protein>
<dbReference type="InterPro" id="IPR051313">
    <property type="entry name" value="Bact_iron-sidero_bind"/>
</dbReference>
<dbReference type="RefSeq" id="WP_119948447.1">
    <property type="nucleotide sequence ID" value="NZ_QZEZ01000001.1"/>
</dbReference>
<dbReference type="PROSITE" id="PS51257">
    <property type="entry name" value="PROKAR_LIPOPROTEIN"/>
    <property type="match status" value="1"/>
</dbReference>
<evidence type="ECO:0000256" key="5">
    <source>
        <dbReference type="SAM" id="MobiDB-lite"/>
    </source>
</evidence>
<dbReference type="PANTHER" id="PTHR30532:SF24">
    <property type="entry name" value="FERRIC ENTEROBACTIN-BINDING PERIPLASMIC PROTEIN FEPB"/>
    <property type="match status" value="1"/>
</dbReference>
<evidence type="ECO:0000313" key="7">
    <source>
        <dbReference type="EMBL" id="RJK97548.1"/>
    </source>
</evidence>
<comment type="similarity">
    <text evidence="2">Belongs to the bacterial solute-binding protein 8 family.</text>
</comment>
<evidence type="ECO:0000256" key="2">
    <source>
        <dbReference type="ARBA" id="ARBA00008814"/>
    </source>
</evidence>
<comment type="subcellular location">
    <subcellularLocation>
        <location evidence="1">Cell envelope</location>
    </subcellularLocation>
</comment>
<evidence type="ECO:0000256" key="3">
    <source>
        <dbReference type="ARBA" id="ARBA00022448"/>
    </source>
</evidence>
<dbReference type="GO" id="GO:1901678">
    <property type="term" value="P:iron coordination entity transport"/>
    <property type="evidence" value="ECO:0007669"/>
    <property type="project" value="UniProtKB-ARBA"/>
</dbReference>
<comment type="caution">
    <text evidence="7">The sequence shown here is derived from an EMBL/GenBank/DDBJ whole genome shotgun (WGS) entry which is preliminary data.</text>
</comment>
<keyword evidence="4" id="KW-0732">Signal</keyword>
<evidence type="ECO:0000256" key="1">
    <source>
        <dbReference type="ARBA" id="ARBA00004196"/>
    </source>
</evidence>
<dbReference type="GO" id="GO:0030288">
    <property type="term" value="C:outer membrane-bounded periplasmic space"/>
    <property type="evidence" value="ECO:0007669"/>
    <property type="project" value="TreeGrafter"/>
</dbReference>
<name>A0A3A3Z3R7_9ACTN</name>
<dbReference type="Proteomes" id="UP000265614">
    <property type="component" value="Unassembled WGS sequence"/>
</dbReference>
<keyword evidence="3" id="KW-0813">Transport</keyword>
<organism evidence="7 8">
    <name type="scientific">Vallicoccus soli</name>
    <dbReference type="NCBI Taxonomy" id="2339232"/>
    <lineage>
        <taxon>Bacteria</taxon>
        <taxon>Bacillati</taxon>
        <taxon>Actinomycetota</taxon>
        <taxon>Actinomycetes</taxon>
        <taxon>Motilibacterales</taxon>
        <taxon>Vallicoccaceae</taxon>
        <taxon>Vallicoccus</taxon>
    </lineage>
</organism>
<dbReference type="SUPFAM" id="SSF53807">
    <property type="entry name" value="Helical backbone' metal receptor"/>
    <property type="match status" value="1"/>
</dbReference>
<keyword evidence="8" id="KW-1185">Reference proteome</keyword>
<proteinExistence type="inferred from homology"/>
<dbReference type="Pfam" id="PF01497">
    <property type="entry name" value="Peripla_BP_2"/>
    <property type="match status" value="1"/>
</dbReference>
<feature type="compositionally biased region" description="Low complexity" evidence="5">
    <location>
        <begin position="29"/>
        <end position="40"/>
    </location>
</feature>
<evidence type="ECO:0000313" key="8">
    <source>
        <dbReference type="Proteomes" id="UP000265614"/>
    </source>
</evidence>
<gene>
    <name evidence="7" type="ORF">D5H78_00465</name>
</gene>
<dbReference type="InterPro" id="IPR002491">
    <property type="entry name" value="ABC_transptr_periplasmic_BD"/>
</dbReference>
<evidence type="ECO:0000256" key="4">
    <source>
        <dbReference type="ARBA" id="ARBA00022729"/>
    </source>
</evidence>
<dbReference type="EMBL" id="QZEZ01000001">
    <property type="protein sequence ID" value="RJK97548.1"/>
    <property type="molecule type" value="Genomic_DNA"/>
</dbReference>
<feature type="domain" description="Fe/B12 periplasmic-binding" evidence="6">
    <location>
        <begin position="61"/>
        <end position="326"/>
    </location>
</feature>